<sequence length="348" mass="36816">MPVYMNGELVLYGFVGDNYWREGFTSAEVLEALAEHGTDNDLDVRLNSGGGYAFEGLAIYNALHAHKGNVTIHVDAIAASAASTIAMAGDKIIMRAGSEMMIHDPSGYTFGTAEQHQKAMAALDKLGSQMASVYGARSGNDADKVRQVMKDETWFTAEEAVAAGYANQAEGAKAETVSAFDYRIYSKAPDHLVALAAEKNWSLDTAITRSAASAAPTSQQETPMADKPKADDKPADTAAVKAEAATETKTRIKEITGLEEASGREALAQHIAFDTEMDVEAAKAMLAAAPKSAEPTATFDDAPDPAKYEADRLRASGQAQPGGMPKTPSASLNSREIFASRRATVKGA</sequence>
<dbReference type="Proteomes" id="UP000705379">
    <property type="component" value="Unassembled WGS sequence"/>
</dbReference>
<dbReference type="NCBIfam" id="NF045542">
    <property type="entry name" value="Clp_rel_HeadMat"/>
    <property type="match status" value="1"/>
</dbReference>
<keyword evidence="3 8" id="KW-0645">Protease</keyword>
<dbReference type="PANTHER" id="PTHR10381">
    <property type="entry name" value="ATP-DEPENDENT CLP PROTEASE PROTEOLYTIC SUBUNIT"/>
    <property type="match status" value="1"/>
</dbReference>
<dbReference type="GO" id="GO:0004252">
    <property type="term" value="F:serine-type endopeptidase activity"/>
    <property type="evidence" value="ECO:0007669"/>
    <property type="project" value="InterPro"/>
</dbReference>
<evidence type="ECO:0000256" key="6">
    <source>
        <dbReference type="RuleBase" id="RU003567"/>
    </source>
</evidence>
<evidence type="ECO:0000256" key="5">
    <source>
        <dbReference type="ARBA" id="ARBA00022825"/>
    </source>
</evidence>
<evidence type="ECO:0000256" key="7">
    <source>
        <dbReference type="SAM" id="MobiDB-lite"/>
    </source>
</evidence>
<dbReference type="PRINTS" id="PR00127">
    <property type="entry name" value="CLPPROTEASEP"/>
</dbReference>
<name>A0A944GSR0_9HYPH</name>
<evidence type="ECO:0000313" key="9">
    <source>
        <dbReference type="Proteomes" id="UP000705379"/>
    </source>
</evidence>
<comment type="caution">
    <text evidence="8">The sequence shown here is derived from an EMBL/GenBank/DDBJ whole genome shotgun (WGS) entry which is preliminary data.</text>
</comment>
<feature type="compositionally biased region" description="Polar residues" evidence="7">
    <location>
        <begin position="211"/>
        <end position="222"/>
    </location>
</feature>
<dbReference type="GO" id="GO:0009368">
    <property type="term" value="C:endopeptidase Clp complex"/>
    <property type="evidence" value="ECO:0007669"/>
    <property type="project" value="TreeGrafter"/>
</dbReference>
<dbReference type="RefSeq" id="WP_213215303.1">
    <property type="nucleotide sequence ID" value="NZ_QTKU01000001.1"/>
</dbReference>
<dbReference type="InterPro" id="IPR001907">
    <property type="entry name" value="ClpP"/>
</dbReference>
<dbReference type="CDD" id="cd07016">
    <property type="entry name" value="S14_ClpP_1"/>
    <property type="match status" value="1"/>
</dbReference>
<evidence type="ECO:0000313" key="8">
    <source>
        <dbReference type="EMBL" id="MBS8259735.1"/>
    </source>
</evidence>
<dbReference type="GO" id="GO:0051117">
    <property type="term" value="F:ATPase binding"/>
    <property type="evidence" value="ECO:0007669"/>
    <property type="project" value="TreeGrafter"/>
</dbReference>
<evidence type="ECO:0000256" key="4">
    <source>
        <dbReference type="ARBA" id="ARBA00022801"/>
    </source>
</evidence>
<keyword evidence="5" id="KW-0720">Serine protease</keyword>
<dbReference type="InterPro" id="IPR023562">
    <property type="entry name" value="ClpP/TepA"/>
</dbReference>
<keyword evidence="2" id="KW-0963">Cytoplasm</keyword>
<dbReference type="AlphaFoldDB" id="A0A944GSR0"/>
<dbReference type="Pfam" id="PF00574">
    <property type="entry name" value="CLP_protease"/>
    <property type="match status" value="1"/>
</dbReference>
<evidence type="ECO:0000256" key="1">
    <source>
        <dbReference type="ARBA" id="ARBA00007039"/>
    </source>
</evidence>
<dbReference type="EMBL" id="QTKU01000001">
    <property type="protein sequence ID" value="MBS8259735.1"/>
    <property type="molecule type" value="Genomic_DNA"/>
</dbReference>
<organism evidence="8 9">
    <name type="scientific">Roseibium polysiphoniae</name>
    <dbReference type="NCBI Taxonomy" id="2571221"/>
    <lineage>
        <taxon>Bacteria</taxon>
        <taxon>Pseudomonadati</taxon>
        <taxon>Pseudomonadota</taxon>
        <taxon>Alphaproteobacteria</taxon>
        <taxon>Hyphomicrobiales</taxon>
        <taxon>Stappiaceae</taxon>
        <taxon>Roseibium</taxon>
    </lineage>
</organism>
<dbReference type="GO" id="GO:0004176">
    <property type="term" value="F:ATP-dependent peptidase activity"/>
    <property type="evidence" value="ECO:0007669"/>
    <property type="project" value="InterPro"/>
</dbReference>
<evidence type="ECO:0000256" key="3">
    <source>
        <dbReference type="ARBA" id="ARBA00022670"/>
    </source>
</evidence>
<protein>
    <recommendedName>
        <fullName evidence="6">ATP-dependent Clp protease proteolytic subunit</fullName>
    </recommendedName>
</protein>
<feature type="compositionally biased region" description="Basic and acidic residues" evidence="7">
    <location>
        <begin position="304"/>
        <end position="314"/>
    </location>
</feature>
<accession>A0A944GSR0</accession>
<feature type="compositionally biased region" description="Basic and acidic residues" evidence="7">
    <location>
        <begin position="224"/>
        <end position="235"/>
    </location>
</feature>
<comment type="similarity">
    <text evidence="1 6">Belongs to the peptidase S14 family.</text>
</comment>
<feature type="region of interest" description="Disordered" evidence="7">
    <location>
        <begin position="290"/>
        <end position="348"/>
    </location>
</feature>
<dbReference type="Gene3D" id="3.90.226.10">
    <property type="entry name" value="2-enoyl-CoA Hydratase, Chain A, domain 1"/>
    <property type="match status" value="1"/>
</dbReference>
<dbReference type="PANTHER" id="PTHR10381:SF70">
    <property type="entry name" value="ATP-DEPENDENT CLP PROTEASE PROTEOLYTIC SUBUNIT"/>
    <property type="match status" value="1"/>
</dbReference>
<feature type="region of interest" description="Disordered" evidence="7">
    <location>
        <begin position="211"/>
        <end position="248"/>
    </location>
</feature>
<evidence type="ECO:0000256" key="2">
    <source>
        <dbReference type="ARBA" id="ARBA00022490"/>
    </source>
</evidence>
<keyword evidence="4" id="KW-0378">Hydrolase</keyword>
<proteinExistence type="inferred from homology"/>
<gene>
    <name evidence="8" type="ORF">DYI23_05840</name>
</gene>
<dbReference type="SUPFAM" id="SSF52096">
    <property type="entry name" value="ClpP/crotonase"/>
    <property type="match status" value="1"/>
</dbReference>
<dbReference type="InterPro" id="IPR029045">
    <property type="entry name" value="ClpP/crotonase-like_dom_sf"/>
</dbReference>
<reference evidence="8" key="2">
    <citation type="journal article" date="2021" name="Microorganisms">
        <title>Bacterial Dimethylsulfoniopropionate Biosynthesis in the East China Sea.</title>
        <authorList>
            <person name="Liu J."/>
            <person name="Zhang Y."/>
            <person name="Liu J."/>
            <person name="Zhong H."/>
            <person name="Williams B.T."/>
            <person name="Zheng Y."/>
            <person name="Curson A.R.J."/>
            <person name="Sun C."/>
            <person name="Sun H."/>
            <person name="Song D."/>
            <person name="Wagner Mackenzie B."/>
            <person name="Bermejo Martinez A."/>
            <person name="Todd J.D."/>
            <person name="Zhang X.H."/>
        </authorList>
    </citation>
    <scope>NUCLEOTIDE SEQUENCE</scope>
    <source>
        <strain evidence="8">AESS21</strain>
    </source>
</reference>
<reference evidence="8" key="1">
    <citation type="submission" date="2018-08" db="EMBL/GenBank/DDBJ databases">
        <authorList>
            <person name="Jin W."/>
            <person name="Wang H."/>
            <person name="Yang Y."/>
            <person name="Li M."/>
            <person name="Liu J."/>
        </authorList>
    </citation>
    <scope>NUCLEOTIDE SEQUENCE</scope>
    <source>
        <strain evidence="8">AESS21</strain>
    </source>
</reference>
<dbReference type="GO" id="GO:0006515">
    <property type="term" value="P:protein quality control for misfolded or incompletely synthesized proteins"/>
    <property type="evidence" value="ECO:0007669"/>
    <property type="project" value="TreeGrafter"/>
</dbReference>